<keyword evidence="2" id="KW-0963">Cytoplasm</keyword>
<dbReference type="GO" id="GO:0004757">
    <property type="term" value="F:sepiapterin reductase (NADP+) activity"/>
    <property type="evidence" value="ECO:0007669"/>
    <property type="project" value="TreeGrafter"/>
</dbReference>
<keyword evidence="6" id="KW-1185">Reference proteome</keyword>
<keyword evidence="4" id="KW-0560">Oxidoreductase</keyword>
<sequence>MKAIVTGHTRGLGAAIAENLLARGVAVLGISRSNNTTLARNFPAALEQVELDLSDSASLARWLESGRLRQFLAGSETVLLINNAGLLQPVGPIATHDVAAIARSVGVNVAAPLMLAAAVAAAPDAGEQRILHVSSGAGRSPYPGWSIYCATKAALDQHAQAAALDRTPGLRICSLAPGVIDTDMQAEIRATSPERFPLREKFDALKRSGSLSDPAACAQRLVAYLLSEKFGELALADLRDTGE</sequence>
<dbReference type="InterPro" id="IPR002347">
    <property type="entry name" value="SDR_fam"/>
</dbReference>
<gene>
    <name evidence="5" type="ORF">D3870_16475</name>
</gene>
<dbReference type="Proteomes" id="UP000285190">
    <property type="component" value="Unassembled WGS sequence"/>
</dbReference>
<dbReference type="EMBL" id="QYUN01000002">
    <property type="protein sequence ID" value="RJG07378.1"/>
    <property type="molecule type" value="Genomic_DNA"/>
</dbReference>
<name>A0A418X4H6_9BURK</name>
<dbReference type="PANTHER" id="PTHR44085">
    <property type="entry name" value="SEPIAPTERIN REDUCTASE"/>
    <property type="match status" value="1"/>
</dbReference>
<evidence type="ECO:0000256" key="4">
    <source>
        <dbReference type="ARBA" id="ARBA00023002"/>
    </source>
</evidence>
<dbReference type="PANTHER" id="PTHR44085:SF2">
    <property type="entry name" value="SEPIAPTERIN REDUCTASE"/>
    <property type="match status" value="1"/>
</dbReference>
<organism evidence="5 6">
    <name type="scientific">Noviherbaspirillum cavernae</name>
    <dbReference type="NCBI Taxonomy" id="2320862"/>
    <lineage>
        <taxon>Bacteria</taxon>
        <taxon>Pseudomonadati</taxon>
        <taxon>Pseudomonadota</taxon>
        <taxon>Betaproteobacteria</taxon>
        <taxon>Burkholderiales</taxon>
        <taxon>Oxalobacteraceae</taxon>
        <taxon>Noviherbaspirillum</taxon>
    </lineage>
</organism>
<dbReference type="SUPFAM" id="SSF51735">
    <property type="entry name" value="NAD(P)-binding Rossmann-fold domains"/>
    <property type="match status" value="1"/>
</dbReference>
<evidence type="ECO:0000256" key="3">
    <source>
        <dbReference type="ARBA" id="ARBA00022857"/>
    </source>
</evidence>
<dbReference type="RefSeq" id="WP_119740775.1">
    <property type="nucleotide sequence ID" value="NZ_QYUN01000002.1"/>
</dbReference>
<evidence type="ECO:0000256" key="2">
    <source>
        <dbReference type="ARBA" id="ARBA00022490"/>
    </source>
</evidence>
<comment type="caution">
    <text evidence="5">The sequence shown here is derived from an EMBL/GenBank/DDBJ whole genome shotgun (WGS) entry which is preliminary data.</text>
</comment>
<dbReference type="InterPro" id="IPR051721">
    <property type="entry name" value="Biopterin_syn/organic_redct"/>
</dbReference>
<evidence type="ECO:0000256" key="1">
    <source>
        <dbReference type="ARBA" id="ARBA00004496"/>
    </source>
</evidence>
<evidence type="ECO:0000313" key="6">
    <source>
        <dbReference type="Proteomes" id="UP000285190"/>
    </source>
</evidence>
<accession>A0A418X4H6</accession>
<keyword evidence="3" id="KW-0521">NADP</keyword>
<dbReference type="OrthoDB" id="9794387at2"/>
<dbReference type="Pfam" id="PF00106">
    <property type="entry name" value="adh_short"/>
    <property type="match status" value="1"/>
</dbReference>
<evidence type="ECO:0000313" key="5">
    <source>
        <dbReference type="EMBL" id="RJG07378.1"/>
    </source>
</evidence>
<reference evidence="5 6" key="1">
    <citation type="submission" date="2018-09" db="EMBL/GenBank/DDBJ databases">
        <authorList>
            <person name="Zhu H."/>
        </authorList>
    </citation>
    <scope>NUCLEOTIDE SEQUENCE [LARGE SCALE GENOMIC DNA]</scope>
    <source>
        <strain evidence="5 6">K2R10-39</strain>
    </source>
</reference>
<dbReference type="GO" id="GO:0006729">
    <property type="term" value="P:tetrahydrobiopterin biosynthetic process"/>
    <property type="evidence" value="ECO:0007669"/>
    <property type="project" value="TreeGrafter"/>
</dbReference>
<dbReference type="Gene3D" id="3.40.50.720">
    <property type="entry name" value="NAD(P)-binding Rossmann-like Domain"/>
    <property type="match status" value="1"/>
</dbReference>
<dbReference type="NCBIfam" id="NF005436">
    <property type="entry name" value="PRK07023.1"/>
    <property type="match status" value="1"/>
</dbReference>
<protein>
    <submittedName>
        <fullName evidence="5">SDR family oxidoreductase</fullName>
    </submittedName>
</protein>
<dbReference type="InterPro" id="IPR036291">
    <property type="entry name" value="NAD(P)-bd_dom_sf"/>
</dbReference>
<dbReference type="GO" id="GO:0005737">
    <property type="term" value="C:cytoplasm"/>
    <property type="evidence" value="ECO:0007669"/>
    <property type="project" value="UniProtKB-SubCell"/>
</dbReference>
<dbReference type="AlphaFoldDB" id="A0A418X4H6"/>
<proteinExistence type="predicted"/>
<comment type="subcellular location">
    <subcellularLocation>
        <location evidence="1">Cytoplasm</location>
    </subcellularLocation>
</comment>
<dbReference type="PRINTS" id="PR00081">
    <property type="entry name" value="GDHRDH"/>
</dbReference>